<feature type="compositionally biased region" description="Pro residues" evidence="1">
    <location>
        <begin position="269"/>
        <end position="281"/>
    </location>
</feature>
<protein>
    <submittedName>
        <fullName evidence="2">Uncharacterized protein</fullName>
    </submittedName>
</protein>
<feature type="compositionally biased region" description="Basic and acidic residues" evidence="1">
    <location>
        <begin position="231"/>
        <end position="251"/>
    </location>
</feature>
<evidence type="ECO:0000313" key="2">
    <source>
        <dbReference type="EMBL" id="MDI5968904.1"/>
    </source>
</evidence>
<reference evidence="2" key="1">
    <citation type="submission" date="2023-05" db="EMBL/GenBank/DDBJ databases">
        <title>Streptantibioticus silvisoli sp. nov., acidotolerant actinomycetes 1 from pine litter.</title>
        <authorList>
            <person name="Swiecimska M."/>
            <person name="Golinska P."/>
            <person name="Sangal V."/>
            <person name="Wachnowicz B."/>
            <person name="Goodfellow M."/>
        </authorList>
    </citation>
    <scope>NUCLEOTIDE SEQUENCE</scope>
    <source>
        <strain evidence="2">SL13</strain>
    </source>
</reference>
<feature type="compositionally biased region" description="Low complexity" evidence="1">
    <location>
        <begin position="252"/>
        <end position="268"/>
    </location>
</feature>
<dbReference type="RefSeq" id="WP_282698537.1">
    <property type="nucleotide sequence ID" value="NZ_JABXJJ020000006.1"/>
</dbReference>
<name>A0AA90GW28_9ACTN</name>
<sequence length="453" mass="48427">MQIDGVERADRPERRGHLLLVAGAGTTHRRRPAHDPGANLAALAAVPVAVLLGSDVPTDTTHLDGHRGQNALLMRLRTAVATPGPLLIYLTGRLTADRRAHRLHLAMPDTTAGTTRYTALPWQWVLEAVRTRPPGLSTVVVDLAADAAAWQRLRDEPAELTADLNLYGVVAPPGWAVAGPGIPSHYTSHLIDQLRRNPDRPPWPRLHALTVAGADLPPGALVVPAAPELVPHPDHRPQPDERHVPQPDEQHAPAGRAPAAEPPRAAAGEPPPVARTAPPEPVVLSGPVLPAPAAPAPAPAALPAVAPAADPADPRPFIWRAAQEGMHQQAADAAAAWEQHAIRTHGLDSLQATEWGEIRADLARTAGDWPLATRLWTAAAQARLRHQPHDTPEVLDAARGAHYCWQHIDDPAEAVATGPELLHVIRQLPALDPRHLSAAQQRLTQMQFTQALG</sequence>
<organism evidence="2">
    <name type="scientific">Streptantibioticus silvisoli</name>
    <dbReference type="NCBI Taxonomy" id="2705255"/>
    <lineage>
        <taxon>Bacteria</taxon>
        <taxon>Bacillati</taxon>
        <taxon>Actinomycetota</taxon>
        <taxon>Actinomycetes</taxon>
        <taxon>Kitasatosporales</taxon>
        <taxon>Streptomycetaceae</taxon>
        <taxon>Streptantibioticus</taxon>
    </lineage>
</organism>
<dbReference type="AlphaFoldDB" id="A0AA90GW28"/>
<proteinExistence type="predicted"/>
<gene>
    <name evidence="2" type="ORF">POF50_006025</name>
</gene>
<dbReference type="EMBL" id="JABXJJ020000006">
    <property type="protein sequence ID" value="MDI5968904.1"/>
    <property type="molecule type" value="Genomic_DNA"/>
</dbReference>
<feature type="region of interest" description="Disordered" evidence="1">
    <location>
        <begin position="227"/>
        <end position="281"/>
    </location>
</feature>
<comment type="caution">
    <text evidence="2">The sequence shown here is derived from an EMBL/GenBank/DDBJ whole genome shotgun (WGS) entry which is preliminary data.</text>
</comment>
<accession>A0AA90GW28</accession>
<evidence type="ECO:0000256" key="1">
    <source>
        <dbReference type="SAM" id="MobiDB-lite"/>
    </source>
</evidence>